<reference evidence="6" key="1">
    <citation type="journal article" date="2013" name="Genetics">
        <title>The draft genome and transcriptome of Panagrellus redivivus are shaped by the harsh demands of a free-living lifestyle.</title>
        <authorList>
            <person name="Srinivasan J."/>
            <person name="Dillman A.R."/>
            <person name="Macchietto M.G."/>
            <person name="Heikkinen L."/>
            <person name="Lakso M."/>
            <person name="Fracchia K.M."/>
            <person name="Antoshechkin I."/>
            <person name="Mortazavi A."/>
            <person name="Wong G."/>
            <person name="Sternberg P.W."/>
        </authorList>
    </citation>
    <scope>NUCLEOTIDE SEQUENCE [LARGE SCALE GENOMIC DNA]</scope>
    <source>
        <strain evidence="6">MT8872</strain>
    </source>
</reference>
<accession>A0A7E4VXI1</accession>
<dbReference type="InterPro" id="IPR042276">
    <property type="entry name" value="CapZ_alpha/beta_2"/>
</dbReference>
<dbReference type="WBParaSite" id="Pan_g4611.t1">
    <property type="protein sequence ID" value="Pan_g4611.t1"/>
    <property type="gene ID" value="Pan_g4611"/>
</dbReference>
<dbReference type="FunFam" id="3.90.1150.210:FF:000003">
    <property type="entry name" value="F-actin-capping protein subunit alpha"/>
    <property type="match status" value="1"/>
</dbReference>
<reference evidence="7" key="2">
    <citation type="submission" date="2020-10" db="UniProtKB">
        <authorList>
            <consortium name="WormBaseParasite"/>
        </authorList>
    </citation>
    <scope>IDENTIFICATION</scope>
</reference>
<keyword evidence="4 5" id="KW-0009">Actin-binding</keyword>
<dbReference type="Gene3D" id="3.90.1150.210">
    <property type="entry name" value="F-actin capping protein, beta subunit"/>
    <property type="match status" value="1"/>
</dbReference>
<evidence type="ECO:0000313" key="7">
    <source>
        <dbReference type="WBParaSite" id="Pan_g4611.t1"/>
    </source>
</evidence>
<dbReference type="InterPro" id="IPR017865">
    <property type="entry name" value="F-actin_cap_asu_CS"/>
</dbReference>
<dbReference type="Proteomes" id="UP000492821">
    <property type="component" value="Unassembled WGS sequence"/>
</dbReference>
<evidence type="ECO:0000256" key="1">
    <source>
        <dbReference type="ARBA" id="ARBA00010479"/>
    </source>
</evidence>
<evidence type="ECO:0000256" key="3">
    <source>
        <dbReference type="ARBA" id="ARBA00022467"/>
    </source>
</evidence>
<dbReference type="PANTHER" id="PTHR10653">
    <property type="entry name" value="F-ACTIN-CAPPING PROTEIN SUBUNIT ALPHA"/>
    <property type="match status" value="1"/>
</dbReference>
<dbReference type="GO" id="GO:0051015">
    <property type="term" value="F:actin filament binding"/>
    <property type="evidence" value="ECO:0007669"/>
    <property type="project" value="TreeGrafter"/>
</dbReference>
<dbReference type="InterPro" id="IPR002189">
    <property type="entry name" value="CapZ_alpha"/>
</dbReference>
<keyword evidence="6" id="KW-1185">Reference proteome</keyword>
<keyword evidence="3 5" id="KW-0117">Actin capping</keyword>
<comment type="similarity">
    <text evidence="1 5">Belongs to the F-actin-capping protein alpha subunit family.</text>
</comment>
<dbReference type="GO" id="GO:0030036">
    <property type="term" value="P:actin cytoskeleton organization"/>
    <property type="evidence" value="ECO:0007669"/>
    <property type="project" value="TreeGrafter"/>
</dbReference>
<dbReference type="InterPro" id="IPR037282">
    <property type="entry name" value="CapZ_alpha/beta"/>
</dbReference>
<evidence type="ECO:0000313" key="6">
    <source>
        <dbReference type="Proteomes" id="UP000492821"/>
    </source>
</evidence>
<comment type="subunit">
    <text evidence="5">Heterodimer of an alpha and a beta subunit.</text>
</comment>
<evidence type="ECO:0000256" key="5">
    <source>
        <dbReference type="RuleBase" id="RU365077"/>
    </source>
</evidence>
<evidence type="ECO:0000256" key="4">
    <source>
        <dbReference type="ARBA" id="ARBA00023203"/>
    </source>
</evidence>
<name>A0A7E4VXI1_PANRE</name>
<dbReference type="PANTHER" id="PTHR10653:SF0">
    <property type="entry name" value="F-ACTIN-CAPPING PROTEIN SUBUNIT ALPHA"/>
    <property type="match status" value="1"/>
</dbReference>
<sequence length="288" mass="33087">MPTEDVVRRVYTNLLSQAPPGEFNAVFDDVRNLHEHPALLDEQTETTLTTYNHANFLPVQSPELPRPTVLSVYNVVNQAEQLYLEPNSNLTFNWDPIKRVVTSTHKSTLSFDPELVAWRDAVQKELDLYIDDHFHKNGVGSVFIHEGKLVLVISSHKYMRRNYYAGRWISNWSIPAYKKTTQVTVEGHANVLNHYYEEGNVQMNSSKDFVLNVAYAAEITAAAKEVLKSICEAESAWEANLHEKFTNFSETTFKLLRRALPVTRTKMDWVKAHAYRMTKDINDPKSSQ</sequence>
<proteinExistence type="inferred from homology"/>
<dbReference type="PROSITE" id="PS00749">
    <property type="entry name" value="F_ACTIN_CAPPING_A_2"/>
    <property type="match status" value="1"/>
</dbReference>
<dbReference type="Gene3D" id="3.30.1140.60">
    <property type="entry name" value="F-actin capping protein, alpha subunit"/>
    <property type="match status" value="1"/>
</dbReference>
<dbReference type="GO" id="GO:0008290">
    <property type="term" value="C:F-actin capping protein complex"/>
    <property type="evidence" value="ECO:0007669"/>
    <property type="project" value="UniProtKB-UniRule"/>
</dbReference>
<dbReference type="PRINTS" id="PR00191">
    <property type="entry name" value="FACTINCAPA"/>
</dbReference>
<dbReference type="Pfam" id="PF01267">
    <property type="entry name" value="F-actin_cap_A"/>
    <property type="match status" value="1"/>
</dbReference>
<comment type="function">
    <text evidence="5">F-actin-capping proteins bind in a Ca(2+)-independent manner to the fast growing ends of actin filaments (barbed end) thereby blocking the exchange of subunits at these ends. Unlike other capping proteins (such as gelsolin and severin), these proteins do not sever actin filaments.</text>
</comment>
<protein>
    <recommendedName>
        <fullName evidence="2 5">F-actin-capping protein subunit alpha</fullName>
    </recommendedName>
</protein>
<dbReference type="GO" id="GO:0030863">
    <property type="term" value="C:cortical cytoskeleton"/>
    <property type="evidence" value="ECO:0007669"/>
    <property type="project" value="TreeGrafter"/>
</dbReference>
<dbReference type="AlphaFoldDB" id="A0A7E4VXI1"/>
<dbReference type="GO" id="GO:0051016">
    <property type="term" value="P:barbed-end actin filament capping"/>
    <property type="evidence" value="ECO:0007669"/>
    <property type="project" value="UniProtKB-UniRule"/>
</dbReference>
<dbReference type="InterPro" id="IPR042489">
    <property type="entry name" value="CapZ_alpha_1"/>
</dbReference>
<dbReference type="SUPFAM" id="SSF90096">
    <property type="entry name" value="Subunits of heterodimeric actin filament capping protein Capz"/>
    <property type="match status" value="1"/>
</dbReference>
<organism evidence="6 7">
    <name type="scientific">Panagrellus redivivus</name>
    <name type="common">Microworm</name>
    <dbReference type="NCBI Taxonomy" id="6233"/>
    <lineage>
        <taxon>Eukaryota</taxon>
        <taxon>Metazoa</taxon>
        <taxon>Ecdysozoa</taxon>
        <taxon>Nematoda</taxon>
        <taxon>Chromadorea</taxon>
        <taxon>Rhabditida</taxon>
        <taxon>Tylenchina</taxon>
        <taxon>Panagrolaimomorpha</taxon>
        <taxon>Panagrolaimoidea</taxon>
        <taxon>Panagrolaimidae</taxon>
        <taxon>Panagrellus</taxon>
    </lineage>
</organism>
<evidence type="ECO:0000256" key="2">
    <source>
        <dbReference type="ARBA" id="ARBA00014038"/>
    </source>
</evidence>